<proteinExistence type="predicted"/>
<gene>
    <name evidence="1" type="ORF">CEXT_199381</name>
</gene>
<organism evidence="1 2">
    <name type="scientific">Caerostris extrusa</name>
    <name type="common">Bark spider</name>
    <name type="synonym">Caerostris bankana</name>
    <dbReference type="NCBI Taxonomy" id="172846"/>
    <lineage>
        <taxon>Eukaryota</taxon>
        <taxon>Metazoa</taxon>
        <taxon>Ecdysozoa</taxon>
        <taxon>Arthropoda</taxon>
        <taxon>Chelicerata</taxon>
        <taxon>Arachnida</taxon>
        <taxon>Araneae</taxon>
        <taxon>Araneomorphae</taxon>
        <taxon>Entelegynae</taxon>
        <taxon>Araneoidea</taxon>
        <taxon>Araneidae</taxon>
        <taxon>Caerostris</taxon>
    </lineage>
</organism>
<dbReference type="EMBL" id="BPLR01016659">
    <property type="protein sequence ID" value="GIY85490.1"/>
    <property type="molecule type" value="Genomic_DNA"/>
</dbReference>
<dbReference type="AlphaFoldDB" id="A0AAV4WU89"/>
<sequence length="89" mass="9432">MSFRQNLFRAVCSIRKTLPGGIERKVGHSPVIASSEYFLSSRGPFVPLYCGHPPSGLLRAARVLGIMTGACASGISTLLLGDGPRNSDN</sequence>
<protein>
    <submittedName>
        <fullName evidence="1">Uncharacterized protein</fullName>
    </submittedName>
</protein>
<dbReference type="Proteomes" id="UP001054945">
    <property type="component" value="Unassembled WGS sequence"/>
</dbReference>
<reference evidence="1 2" key="1">
    <citation type="submission" date="2021-06" db="EMBL/GenBank/DDBJ databases">
        <title>Caerostris extrusa draft genome.</title>
        <authorList>
            <person name="Kono N."/>
            <person name="Arakawa K."/>
        </authorList>
    </citation>
    <scope>NUCLEOTIDE SEQUENCE [LARGE SCALE GENOMIC DNA]</scope>
</reference>
<accession>A0AAV4WU89</accession>
<keyword evidence="2" id="KW-1185">Reference proteome</keyword>
<evidence type="ECO:0000313" key="1">
    <source>
        <dbReference type="EMBL" id="GIY85490.1"/>
    </source>
</evidence>
<comment type="caution">
    <text evidence="1">The sequence shown here is derived from an EMBL/GenBank/DDBJ whole genome shotgun (WGS) entry which is preliminary data.</text>
</comment>
<evidence type="ECO:0000313" key="2">
    <source>
        <dbReference type="Proteomes" id="UP001054945"/>
    </source>
</evidence>
<name>A0AAV4WU89_CAEEX</name>